<dbReference type="GO" id="GO:0008073">
    <property type="term" value="F:ornithine decarboxylase inhibitor activity"/>
    <property type="evidence" value="ECO:0007669"/>
    <property type="project" value="InterPro"/>
</dbReference>
<evidence type="ECO:0000313" key="6">
    <source>
        <dbReference type="EMBL" id="KAF1816213.1"/>
    </source>
</evidence>
<dbReference type="AlphaFoldDB" id="A0A6G1GDU5"/>
<evidence type="ECO:0000256" key="2">
    <source>
        <dbReference type="ARBA" id="ARBA00008796"/>
    </source>
</evidence>
<dbReference type="GO" id="GO:0075523">
    <property type="term" value="P:viral translational frameshifting"/>
    <property type="evidence" value="ECO:0007669"/>
    <property type="project" value="UniProtKB-KW"/>
</dbReference>
<keyword evidence="7" id="KW-1185">Reference proteome</keyword>
<evidence type="ECO:0000256" key="3">
    <source>
        <dbReference type="ARBA" id="ARBA00011486"/>
    </source>
</evidence>
<comment type="similarity">
    <text evidence="2">Belongs to the ODC antizyme family.</text>
</comment>
<evidence type="ECO:0000256" key="4">
    <source>
        <dbReference type="ARBA" id="ARBA00017712"/>
    </source>
</evidence>
<evidence type="ECO:0000256" key="5">
    <source>
        <dbReference type="ARBA" id="ARBA00022758"/>
    </source>
</evidence>
<proteinExistence type="inferred from homology"/>
<dbReference type="InterPro" id="IPR016181">
    <property type="entry name" value="Acyl_CoA_acyltransferase"/>
</dbReference>
<name>A0A6G1GDU5_9PEZI</name>
<dbReference type="Gene3D" id="3.40.630.60">
    <property type="match status" value="1"/>
</dbReference>
<protein>
    <recommendedName>
        <fullName evidence="4">Ornithine decarboxylase antizyme</fullName>
    </recommendedName>
</protein>
<dbReference type="RefSeq" id="XP_033537844.1">
    <property type="nucleotide sequence ID" value="XM_033681678.1"/>
</dbReference>
<dbReference type="Proteomes" id="UP000504638">
    <property type="component" value="Unplaced"/>
</dbReference>
<dbReference type="GO" id="GO:0045732">
    <property type="term" value="P:positive regulation of protein catabolic process"/>
    <property type="evidence" value="ECO:0007669"/>
    <property type="project" value="TreeGrafter"/>
</dbReference>
<comment type="subunit">
    <text evidence="3">Interacts with ODC and thereby sterically blocks ODC homodimerization.</text>
</comment>
<sequence length="283" mass="30295">MSGSPVPLNFLASCYVVDGTPSPPRSPLLAARHDSGVVVHSAAKHAAHAELTNGRHASDGRNRAGGAAAAYTIAEECERLFCGTLQAVFLGEGNNVKQDSLAMGVPYTSVCAVSSSVDTTSSLMTTSSSGMAMETSRSYSLSTGSDFSEEGSPALSSVRADRAFMEHGQVRQWVEMWDYSGGLQFRGFVVGDGDQRALFVFFDDGVVGTDLKPGLMALLELCDQPAISCLRLNVCLDRTADPASMKHLMRDLGWVGFEPTTLVDWTHSDDIISDRWVFLGIDV</sequence>
<evidence type="ECO:0000313" key="8">
    <source>
        <dbReference type="RefSeq" id="XP_033537844.1"/>
    </source>
</evidence>
<dbReference type="EMBL" id="ML975150">
    <property type="protein sequence ID" value="KAF1816213.1"/>
    <property type="molecule type" value="Genomic_DNA"/>
</dbReference>
<dbReference type="PANTHER" id="PTHR10279:SF10">
    <property type="entry name" value="ORNITHINE DECARBOXYLASE ANTIZYME"/>
    <property type="match status" value="1"/>
</dbReference>
<reference evidence="8" key="3">
    <citation type="submission" date="2025-04" db="UniProtKB">
        <authorList>
            <consortium name="RefSeq"/>
        </authorList>
    </citation>
    <scope>IDENTIFICATION</scope>
    <source>
        <strain evidence="8">CBS 781.70</strain>
    </source>
</reference>
<reference evidence="8" key="2">
    <citation type="submission" date="2020-04" db="EMBL/GenBank/DDBJ databases">
        <authorList>
            <consortium name="NCBI Genome Project"/>
        </authorList>
    </citation>
    <scope>NUCLEOTIDE SEQUENCE</scope>
    <source>
        <strain evidence="8">CBS 781.70</strain>
    </source>
</reference>
<dbReference type="GO" id="GO:0005737">
    <property type="term" value="C:cytoplasm"/>
    <property type="evidence" value="ECO:0007669"/>
    <property type="project" value="TreeGrafter"/>
</dbReference>
<accession>A0A6G1GDU5</accession>
<keyword evidence="5" id="KW-0688">Ribosomal frameshifting</keyword>
<dbReference type="GeneID" id="54422248"/>
<dbReference type="InterPro" id="IPR002993">
    <property type="entry name" value="ODC_AZ"/>
</dbReference>
<reference evidence="6 8" key="1">
    <citation type="submission" date="2020-01" db="EMBL/GenBank/DDBJ databases">
        <authorList>
            <consortium name="DOE Joint Genome Institute"/>
            <person name="Haridas S."/>
            <person name="Albert R."/>
            <person name="Binder M."/>
            <person name="Bloem J."/>
            <person name="Labutti K."/>
            <person name="Salamov A."/>
            <person name="Andreopoulos B."/>
            <person name="Baker S.E."/>
            <person name="Barry K."/>
            <person name="Bills G."/>
            <person name="Bluhm B.H."/>
            <person name="Cannon C."/>
            <person name="Castanera R."/>
            <person name="Culley D.E."/>
            <person name="Daum C."/>
            <person name="Ezra D."/>
            <person name="Gonzalez J.B."/>
            <person name="Henrissat B."/>
            <person name="Kuo A."/>
            <person name="Liang C."/>
            <person name="Lipzen A."/>
            <person name="Lutzoni F."/>
            <person name="Magnuson J."/>
            <person name="Mondo S."/>
            <person name="Nolan M."/>
            <person name="Ohm R."/>
            <person name="Pangilinan J."/>
            <person name="Park H.-J."/>
            <person name="Ramirez L."/>
            <person name="Alfaro M."/>
            <person name="Sun H."/>
            <person name="Tritt A."/>
            <person name="Yoshinaga Y."/>
            <person name="Zwiers L.-H."/>
            <person name="Turgeon B.G."/>
            <person name="Goodwin S.B."/>
            <person name="Spatafora J.W."/>
            <person name="Crous P.W."/>
            <person name="Grigoriev I.V."/>
        </authorList>
    </citation>
    <scope>NUCLEOTIDE SEQUENCE</scope>
    <source>
        <strain evidence="6 8">CBS 781.70</strain>
    </source>
</reference>
<dbReference type="InterPro" id="IPR038581">
    <property type="entry name" value="ODC_AZ_sf"/>
</dbReference>
<dbReference type="OrthoDB" id="5959761at2759"/>
<dbReference type="PANTHER" id="PTHR10279">
    <property type="entry name" value="ORNITHINE DECARBOXYLASE ANTIZYME"/>
    <property type="match status" value="1"/>
</dbReference>
<dbReference type="SUPFAM" id="SSF55729">
    <property type="entry name" value="Acyl-CoA N-acyltransferases (Nat)"/>
    <property type="match status" value="1"/>
</dbReference>
<dbReference type="GO" id="GO:0005634">
    <property type="term" value="C:nucleus"/>
    <property type="evidence" value="ECO:0007669"/>
    <property type="project" value="TreeGrafter"/>
</dbReference>
<dbReference type="Pfam" id="PF02100">
    <property type="entry name" value="ODC_AZ"/>
    <property type="match status" value="1"/>
</dbReference>
<evidence type="ECO:0000313" key="7">
    <source>
        <dbReference type="Proteomes" id="UP000504638"/>
    </source>
</evidence>
<evidence type="ECO:0000256" key="1">
    <source>
        <dbReference type="ARBA" id="ARBA00002307"/>
    </source>
</evidence>
<gene>
    <name evidence="6 8" type="ORF">P152DRAFT_478785</name>
</gene>
<comment type="function">
    <text evidence="1">Ornithine decarboxylase (ODC) antizyme protein that negatively regulates ODC activity and intracellular polyamine biosynthesis in response to increased intracellular polyamine levels. Binds to ODC monomers, inhibiting the assembly of the functional ODC homodimer, and targets the monomers for ubiquitin-independent proteolytic destruction by the 26S proteasome.</text>
</comment>
<organism evidence="6">
    <name type="scientific">Eremomyces bilateralis CBS 781.70</name>
    <dbReference type="NCBI Taxonomy" id="1392243"/>
    <lineage>
        <taxon>Eukaryota</taxon>
        <taxon>Fungi</taxon>
        <taxon>Dikarya</taxon>
        <taxon>Ascomycota</taxon>
        <taxon>Pezizomycotina</taxon>
        <taxon>Dothideomycetes</taxon>
        <taxon>Dothideomycetes incertae sedis</taxon>
        <taxon>Eremomycetales</taxon>
        <taxon>Eremomycetaceae</taxon>
        <taxon>Eremomyces</taxon>
    </lineage>
</organism>